<organism evidence="1 2">
    <name type="scientific">Zalaria obscura</name>
    <dbReference type="NCBI Taxonomy" id="2024903"/>
    <lineage>
        <taxon>Eukaryota</taxon>
        <taxon>Fungi</taxon>
        <taxon>Dikarya</taxon>
        <taxon>Ascomycota</taxon>
        <taxon>Pezizomycotina</taxon>
        <taxon>Dothideomycetes</taxon>
        <taxon>Dothideomycetidae</taxon>
        <taxon>Dothideales</taxon>
        <taxon>Zalariaceae</taxon>
        <taxon>Zalaria</taxon>
    </lineage>
</organism>
<evidence type="ECO:0000313" key="1">
    <source>
        <dbReference type="EMBL" id="KAK8195844.1"/>
    </source>
</evidence>
<sequence>MVKPDLKRNYYADLELPTDATLEDVKKQYRKLALKFHPDRNPGKEAECIPRFQAIQAAHEVLEDPATKAKYDADRRKAGLYPTFSKPATTAARNPYATTSNWPPPPRRAPTTNTWRSTTGAGQGTPSGNDRFHNFPRPPPPTSKKGAAQERANVFTAWQNMQNNAQKTQGQTTPQRPRAPPRADTKFPSEEEIRAGMNYRKAEERKSAYAQFNASPNNNPGVNRSNTTKTPRKNGFDPMAPGSDERQASSTYSYSTRPRSQGTPQNMPFPPPPPPRNDKSDPLRQFRSNEDVPFAEGTRQRTPYSSHIGEKTYFSSDPLRGSQSTRNASKMSGGNAANGNSARHHSSSPPVNKTGAQTGTSRKPFVVYSSSDDDSSSDSDSTATTPEPSNAQGKKNNAYTSANGSPVNPMNRPKKQPAPPSKRFNNSKVSSDSDSGFSGGFGNQNRADADASSQRPSTGAAGPDKPTMYGDTFSSMPQSPSSPKPWNVWPFGPRQPSEKTKKAMPDWLIPSSVRPSTRPYSQKRKTASQQVRRANGKAPAEVEAFQQASQGGDATFFFSEFDAELFSYRHGSRPAGTTSAFEQQRRDIEQLMAEHDEELRRSNGSRFVVAVDIALSFDSLSFDIQL</sequence>
<accession>A0ACC3S6P9</accession>
<dbReference type="Proteomes" id="UP001320706">
    <property type="component" value="Unassembled WGS sequence"/>
</dbReference>
<comment type="caution">
    <text evidence="1">The sequence shown here is derived from an EMBL/GenBank/DDBJ whole genome shotgun (WGS) entry which is preliminary data.</text>
</comment>
<dbReference type="EMBL" id="JAMKPW020000042">
    <property type="protein sequence ID" value="KAK8195844.1"/>
    <property type="molecule type" value="Genomic_DNA"/>
</dbReference>
<proteinExistence type="predicted"/>
<protein>
    <submittedName>
        <fullName evidence="1">Uncharacterized protein</fullName>
    </submittedName>
</protein>
<name>A0ACC3S6P9_9PEZI</name>
<reference evidence="1" key="1">
    <citation type="submission" date="2024-02" db="EMBL/GenBank/DDBJ databases">
        <title>Metagenome Assembled Genome of Zalaria obscura JY119.</title>
        <authorList>
            <person name="Vighnesh L."/>
            <person name="Jagadeeshwari U."/>
            <person name="Venkata Ramana C."/>
            <person name="Sasikala C."/>
        </authorList>
    </citation>
    <scope>NUCLEOTIDE SEQUENCE</scope>
    <source>
        <strain evidence="1">JY119</strain>
    </source>
</reference>
<gene>
    <name evidence="1" type="ORF">M8818_006995</name>
</gene>
<keyword evidence="2" id="KW-1185">Reference proteome</keyword>
<evidence type="ECO:0000313" key="2">
    <source>
        <dbReference type="Proteomes" id="UP001320706"/>
    </source>
</evidence>